<dbReference type="InterPro" id="IPR016032">
    <property type="entry name" value="Sig_transdc_resp-reg_C-effctor"/>
</dbReference>
<protein>
    <recommendedName>
        <fullName evidence="1">HTH luxR-type domain-containing protein</fullName>
    </recommendedName>
</protein>
<proteinExistence type="predicted"/>
<dbReference type="OrthoDB" id="5497412at2"/>
<dbReference type="AlphaFoldDB" id="A0A147GRM5"/>
<dbReference type="EMBL" id="LDSL01000092">
    <property type="protein sequence ID" value="KTT19454.1"/>
    <property type="molecule type" value="Genomic_DNA"/>
</dbReference>
<dbReference type="InterPro" id="IPR000792">
    <property type="entry name" value="Tscrpt_reg_LuxR_C"/>
</dbReference>
<accession>A0A147GRM5</accession>
<evidence type="ECO:0000313" key="2">
    <source>
        <dbReference type="EMBL" id="KTT19454.1"/>
    </source>
</evidence>
<dbReference type="SUPFAM" id="SSF46894">
    <property type="entry name" value="C-terminal effector domain of the bipartite response regulators"/>
    <property type="match status" value="1"/>
</dbReference>
<dbReference type="Proteomes" id="UP000072741">
    <property type="component" value="Unassembled WGS sequence"/>
</dbReference>
<gene>
    <name evidence="2" type="ORF">NS331_14595</name>
</gene>
<dbReference type="Gene3D" id="1.10.10.10">
    <property type="entry name" value="Winged helix-like DNA-binding domain superfamily/Winged helix DNA-binding domain"/>
    <property type="match status" value="1"/>
</dbReference>
<dbReference type="GO" id="GO:0006355">
    <property type="term" value="P:regulation of DNA-templated transcription"/>
    <property type="evidence" value="ECO:0007669"/>
    <property type="project" value="InterPro"/>
</dbReference>
<dbReference type="SMART" id="SM00421">
    <property type="entry name" value="HTH_LUXR"/>
    <property type="match status" value="1"/>
</dbReference>
<evidence type="ECO:0000313" key="3">
    <source>
        <dbReference type="Proteomes" id="UP000072741"/>
    </source>
</evidence>
<organism evidence="2 3">
    <name type="scientific">Pseudacidovorax intermedius</name>
    <dbReference type="NCBI Taxonomy" id="433924"/>
    <lineage>
        <taxon>Bacteria</taxon>
        <taxon>Pseudomonadati</taxon>
        <taxon>Pseudomonadota</taxon>
        <taxon>Betaproteobacteria</taxon>
        <taxon>Burkholderiales</taxon>
        <taxon>Comamonadaceae</taxon>
        <taxon>Pseudacidovorax</taxon>
    </lineage>
</organism>
<comment type="caution">
    <text evidence="2">The sequence shown here is derived from an EMBL/GenBank/DDBJ whole genome shotgun (WGS) entry which is preliminary data.</text>
</comment>
<dbReference type="RefSeq" id="WP_058642706.1">
    <property type="nucleotide sequence ID" value="NZ_LDSL01000092.1"/>
</dbReference>
<dbReference type="InterPro" id="IPR036388">
    <property type="entry name" value="WH-like_DNA-bd_sf"/>
</dbReference>
<keyword evidence="3" id="KW-1185">Reference proteome</keyword>
<sequence>MPGHRLAAHPPAGDDAPPRAADLLDIVSLLYEGVTSAAGWRHALARLAHETGSAQAHLLVWDHDGNRFRISEGFCEDADAHARFMGEYNAEFQTIDPSKLVADRVALGTVYQDHRNLGAFVIDKSPFYGDFFHRYGLHANMASRLARRGDIEYVLSFQRERLHGNYRPRDEAVLLELMPHLVRAAQLRLAFSQLEDQVQLSAAVLDRLSFPVLVVAPSGEPVLSNAEGRAWAEAPDGVLRRSAASPERLQLLKAIRTACGLLGRRRSVGVSLRRRTGTGTGTTTDHALAIPLQDRIATSDKALALLVVQGAPWRMPDLASLLRDLFGLSPAESRLARLLFEDLSVQEAADRVGVSVATARTQLKAIFAKTQVGRQSELIRLLSRFAVVDAPGERDR</sequence>
<evidence type="ECO:0000259" key="1">
    <source>
        <dbReference type="SMART" id="SM00421"/>
    </source>
</evidence>
<reference evidence="2 3" key="1">
    <citation type="journal article" date="2016" name="Front. Microbiol.">
        <title>Genomic Resource of Rice Seed Associated Bacteria.</title>
        <authorList>
            <person name="Midha S."/>
            <person name="Bansal K."/>
            <person name="Sharma S."/>
            <person name="Kumar N."/>
            <person name="Patil P.P."/>
            <person name="Chaudhry V."/>
            <person name="Patil P.B."/>
        </authorList>
    </citation>
    <scope>NUCLEOTIDE SEQUENCE [LARGE SCALE GENOMIC DNA]</scope>
    <source>
        <strain evidence="2 3">NS331</strain>
    </source>
</reference>
<name>A0A147GRM5_9BURK</name>
<feature type="domain" description="HTH luxR-type" evidence="1">
    <location>
        <begin position="325"/>
        <end position="382"/>
    </location>
</feature>
<dbReference type="GO" id="GO:0003677">
    <property type="term" value="F:DNA binding"/>
    <property type="evidence" value="ECO:0007669"/>
    <property type="project" value="InterPro"/>
</dbReference>